<dbReference type="PANTHER" id="PTHR42912">
    <property type="entry name" value="METHYLTRANSFERASE"/>
    <property type="match status" value="1"/>
</dbReference>
<dbReference type="GeneID" id="36569434"/>
<keyword evidence="4" id="KW-1185">Reference proteome</keyword>
<feature type="non-terminal residue" evidence="3">
    <location>
        <position position="1"/>
    </location>
</feature>
<dbReference type="Proteomes" id="UP000241818">
    <property type="component" value="Unassembled WGS sequence"/>
</dbReference>
<name>A0A2T3AQ48_AMORE</name>
<keyword evidence="2" id="KW-1133">Transmembrane helix</keyword>
<dbReference type="EMBL" id="KZ679019">
    <property type="protein sequence ID" value="PSS07133.1"/>
    <property type="molecule type" value="Genomic_DNA"/>
</dbReference>
<dbReference type="InterPro" id="IPR029063">
    <property type="entry name" value="SAM-dependent_MTases_sf"/>
</dbReference>
<dbReference type="InterPro" id="IPR050508">
    <property type="entry name" value="Methyltransf_Superfamily"/>
</dbReference>
<feature type="transmembrane region" description="Helical" evidence="2">
    <location>
        <begin position="12"/>
        <end position="32"/>
    </location>
</feature>
<dbReference type="RefSeq" id="XP_024716789.1">
    <property type="nucleotide sequence ID" value="XM_024861353.1"/>
</dbReference>
<evidence type="ECO:0000256" key="2">
    <source>
        <dbReference type="SAM" id="Phobius"/>
    </source>
</evidence>
<organism evidence="3 4">
    <name type="scientific">Amorphotheca resinae ATCC 22711</name>
    <dbReference type="NCBI Taxonomy" id="857342"/>
    <lineage>
        <taxon>Eukaryota</taxon>
        <taxon>Fungi</taxon>
        <taxon>Dikarya</taxon>
        <taxon>Ascomycota</taxon>
        <taxon>Pezizomycotina</taxon>
        <taxon>Leotiomycetes</taxon>
        <taxon>Helotiales</taxon>
        <taxon>Amorphothecaceae</taxon>
        <taxon>Amorphotheca</taxon>
    </lineage>
</organism>
<dbReference type="InParanoid" id="A0A2T3AQ48"/>
<evidence type="ECO:0000313" key="3">
    <source>
        <dbReference type="EMBL" id="PSS07133.1"/>
    </source>
</evidence>
<reference evidence="3 4" key="1">
    <citation type="journal article" date="2018" name="New Phytol.">
        <title>Comparative genomics and transcriptomics depict ericoid mycorrhizal fungi as versatile saprotrophs and plant mutualists.</title>
        <authorList>
            <person name="Martino E."/>
            <person name="Morin E."/>
            <person name="Grelet G.A."/>
            <person name="Kuo A."/>
            <person name="Kohler A."/>
            <person name="Daghino S."/>
            <person name="Barry K.W."/>
            <person name="Cichocki N."/>
            <person name="Clum A."/>
            <person name="Dockter R.B."/>
            <person name="Hainaut M."/>
            <person name="Kuo R.C."/>
            <person name="LaButti K."/>
            <person name="Lindahl B.D."/>
            <person name="Lindquist E.A."/>
            <person name="Lipzen A."/>
            <person name="Khouja H.R."/>
            <person name="Magnuson J."/>
            <person name="Murat C."/>
            <person name="Ohm R.A."/>
            <person name="Singer S.W."/>
            <person name="Spatafora J.W."/>
            <person name="Wang M."/>
            <person name="Veneault-Fourrey C."/>
            <person name="Henrissat B."/>
            <person name="Grigoriev I.V."/>
            <person name="Martin F.M."/>
            <person name="Perotto S."/>
        </authorList>
    </citation>
    <scope>NUCLEOTIDE SEQUENCE [LARGE SCALE GENOMIC DNA]</scope>
    <source>
        <strain evidence="3 4">ATCC 22711</strain>
    </source>
</reference>
<evidence type="ECO:0000313" key="4">
    <source>
        <dbReference type="Proteomes" id="UP000241818"/>
    </source>
</evidence>
<sequence>PTTNPLRYRTIPIVFGSLTLFAFSCYTSYLYISFSRSAGTPSTPSSSSPSSQPDVSARYDSIARTFDTSVDSTERVLRIAALRRKLAARAQGDVLEVSIGTGRNLEYYEWDDDDHNNNKKKKPGKAGEKGKGKVKSLTALDKSAEMLDVARAKLETLGGRAEKKNIRWIVTDASLPPLPAAPNATQKYDTIIQTMGLCSVSDPVQLLRNLGSSIKEEEGRILLLEHGRGNWKWLNNLLDRFAEDHAREFGCWWNRDLKGIVRESGLDVVDMYSVWWHGGTTWWVELKKSRAAEHDVA</sequence>
<protein>
    <recommendedName>
        <fullName evidence="5">Methyltransferase type 11 domain-containing protein</fullName>
    </recommendedName>
</protein>
<dbReference type="OrthoDB" id="416496at2759"/>
<keyword evidence="2" id="KW-0812">Transmembrane</keyword>
<gene>
    <name evidence="3" type="ORF">M430DRAFT_110358</name>
</gene>
<accession>A0A2T3AQ48</accession>
<dbReference type="Pfam" id="PF13489">
    <property type="entry name" value="Methyltransf_23"/>
    <property type="match status" value="1"/>
</dbReference>
<keyword evidence="2" id="KW-0472">Membrane</keyword>
<dbReference type="PANTHER" id="PTHR42912:SF83">
    <property type="entry name" value="METHYLTRANSFERASE TYPE 11 DOMAIN-CONTAINING PROTEIN"/>
    <property type="match status" value="1"/>
</dbReference>
<dbReference type="SUPFAM" id="SSF53335">
    <property type="entry name" value="S-adenosyl-L-methionine-dependent methyltransferases"/>
    <property type="match status" value="1"/>
</dbReference>
<feature type="region of interest" description="Disordered" evidence="1">
    <location>
        <begin position="110"/>
        <end position="134"/>
    </location>
</feature>
<evidence type="ECO:0000256" key="1">
    <source>
        <dbReference type="SAM" id="MobiDB-lite"/>
    </source>
</evidence>
<evidence type="ECO:0008006" key="5">
    <source>
        <dbReference type="Google" id="ProtNLM"/>
    </source>
</evidence>
<dbReference type="GO" id="GO:0008168">
    <property type="term" value="F:methyltransferase activity"/>
    <property type="evidence" value="ECO:0007669"/>
    <property type="project" value="TreeGrafter"/>
</dbReference>
<proteinExistence type="predicted"/>
<dbReference type="STRING" id="857342.A0A2T3AQ48"/>
<dbReference type="AlphaFoldDB" id="A0A2T3AQ48"/>
<dbReference type="Gene3D" id="3.40.50.150">
    <property type="entry name" value="Vaccinia Virus protein VP39"/>
    <property type="match status" value="1"/>
</dbReference>